<evidence type="ECO:0008006" key="4">
    <source>
        <dbReference type="Google" id="ProtNLM"/>
    </source>
</evidence>
<proteinExistence type="predicted"/>
<name>A0ABD1JYP8_9TELE</name>
<keyword evidence="3" id="KW-1185">Reference proteome</keyword>
<protein>
    <recommendedName>
        <fullName evidence="4">Sperm acrosome associated 9</fullName>
    </recommendedName>
</protein>
<reference evidence="2 3" key="1">
    <citation type="submission" date="2024-09" db="EMBL/GenBank/DDBJ databases">
        <title>A chromosome-level genome assembly of Gray's grenadier anchovy, Coilia grayii.</title>
        <authorList>
            <person name="Fu Z."/>
        </authorList>
    </citation>
    <scope>NUCLEOTIDE SEQUENCE [LARGE SCALE GENOMIC DNA]</scope>
    <source>
        <strain evidence="2">G4</strain>
        <tissue evidence="2">Muscle</tissue>
    </source>
</reference>
<evidence type="ECO:0000313" key="2">
    <source>
        <dbReference type="EMBL" id="KAL2092004.1"/>
    </source>
</evidence>
<sequence length="248" mass="27155">MNEVRESLTFLEKKCRRFKQQQFIFISALERAKEQAQERTQPVRTVTQVQKYMTQHCNSATDRTILAFFLEIVSDLNKVLRLVKSCCPSTDALATCNVLLHPESDISQLRAQYPHDEILRLSCETRNYYGGVVSLVPLALDLLSSASPPEGTPSLSLVPTAVPTATAPAPIPAPTPTPAPTLGPSPEKRPTPPRSACSHGTSKKPAGDRRAQSARISRKARPTCTAAWQAGRPAWRPPGNTTNKPSAY</sequence>
<feature type="compositionally biased region" description="Pro residues" evidence="1">
    <location>
        <begin position="169"/>
        <end position="183"/>
    </location>
</feature>
<dbReference type="InterPro" id="IPR027818">
    <property type="entry name" value="SPACA9"/>
</dbReference>
<dbReference type="EMBL" id="JBHFQA010000010">
    <property type="protein sequence ID" value="KAL2092004.1"/>
    <property type="molecule type" value="Genomic_DNA"/>
</dbReference>
<comment type="caution">
    <text evidence="2">The sequence shown here is derived from an EMBL/GenBank/DDBJ whole genome shotgun (WGS) entry which is preliminary data.</text>
</comment>
<feature type="compositionally biased region" description="Polar residues" evidence="1">
    <location>
        <begin position="239"/>
        <end position="248"/>
    </location>
</feature>
<evidence type="ECO:0000256" key="1">
    <source>
        <dbReference type="SAM" id="MobiDB-lite"/>
    </source>
</evidence>
<dbReference type="Pfam" id="PF15120">
    <property type="entry name" value="SPACA9"/>
    <property type="match status" value="1"/>
</dbReference>
<feature type="region of interest" description="Disordered" evidence="1">
    <location>
        <begin position="166"/>
        <end position="248"/>
    </location>
</feature>
<accession>A0ABD1JYP8</accession>
<evidence type="ECO:0000313" key="3">
    <source>
        <dbReference type="Proteomes" id="UP001591681"/>
    </source>
</evidence>
<dbReference type="Proteomes" id="UP001591681">
    <property type="component" value="Unassembled WGS sequence"/>
</dbReference>
<organism evidence="2 3">
    <name type="scientific">Coilia grayii</name>
    <name type="common">Gray's grenadier anchovy</name>
    <dbReference type="NCBI Taxonomy" id="363190"/>
    <lineage>
        <taxon>Eukaryota</taxon>
        <taxon>Metazoa</taxon>
        <taxon>Chordata</taxon>
        <taxon>Craniata</taxon>
        <taxon>Vertebrata</taxon>
        <taxon>Euteleostomi</taxon>
        <taxon>Actinopterygii</taxon>
        <taxon>Neopterygii</taxon>
        <taxon>Teleostei</taxon>
        <taxon>Clupei</taxon>
        <taxon>Clupeiformes</taxon>
        <taxon>Clupeoidei</taxon>
        <taxon>Engraulidae</taxon>
        <taxon>Coilinae</taxon>
        <taxon>Coilia</taxon>
    </lineage>
</organism>
<dbReference type="PANTHER" id="PTHR32455:SF1">
    <property type="entry name" value="SPERM ACROSOME-ASSOCIATED PROTEIN 9"/>
    <property type="match status" value="1"/>
</dbReference>
<dbReference type="AlphaFoldDB" id="A0ABD1JYP8"/>
<gene>
    <name evidence="2" type="ORF">ACEWY4_011802</name>
</gene>
<dbReference type="PANTHER" id="PTHR32455">
    <property type="entry name" value="SPERM ACROSOME-ASSOCIATED PROTEIN 9"/>
    <property type="match status" value="1"/>
</dbReference>